<dbReference type="PANTHER" id="PTHR43464">
    <property type="entry name" value="METHYLTRANSFERASE"/>
    <property type="match status" value="1"/>
</dbReference>
<gene>
    <name evidence="5" type="ORF">Cci01nite_14320</name>
</gene>
<evidence type="ECO:0000259" key="4">
    <source>
        <dbReference type="Pfam" id="PF08241"/>
    </source>
</evidence>
<protein>
    <submittedName>
        <fullName evidence="5">Methyltransferase</fullName>
    </submittedName>
</protein>
<dbReference type="SUPFAM" id="SSF53335">
    <property type="entry name" value="S-adenosyl-L-methionine-dependent methyltransferases"/>
    <property type="match status" value="1"/>
</dbReference>
<keyword evidence="2" id="KW-0808">Transferase</keyword>
<name>A0A8J3KC57_9ACTN</name>
<sequence>MTQWTNDAAIRRWGAMPRVVLETMEQDGDFAKRHLVNPVLLRMLGDVRGRRVLDAGSGNGYLSRMLAERGAQVVGVEPGQALFDFAVEKETEQPRGIRYVQADLCDLPDLGSFDAVVASMVLPAIPDWAPAMRACVSALAPGGLFVFTVNHPCFEQLWPSWREHGEYRTRRYLAEYEIEGPHGVDFHRPLSTYLNELAGLGCRLREIAEPGLDPAVAEVGPEGIDAYVHLPNFLLVAAERG</sequence>
<organism evidence="5 6">
    <name type="scientific">Catellatospora citrea</name>
    <dbReference type="NCBI Taxonomy" id="53366"/>
    <lineage>
        <taxon>Bacteria</taxon>
        <taxon>Bacillati</taxon>
        <taxon>Actinomycetota</taxon>
        <taxon>Actinomycetes</taxon>
        <taxon>Micromonosporales</taxon>
        <taxon>Micromonosporaceae</taxon>
        <taxon>Catellatospora</taxon>
    </lineage>
</organism>
<evidence type="ECO:0000256" key="3">
    <source>
        <dbReference type="ARBA" id="ARBA00022691"/>
    </source>
</evidence>
<comment type="caution">
    <text evidence="5">The sequence shown here is derived from an EMBL/GenBank/DDBJ whole genome shotgun (WGS) entry which is preliminary data.</text>
</comment>
<feature type="domain" description="Methyltransferase type 11" evidence="4">
    <location>
        <begin position="53"/>
        <end position="147"/>
    </location>
</feature>
<dbReference type="PANTHER" id="PTHR43464:SF19">
    <property type="entry name" value="UBIQUINONE BIOSYNTHESIS O-METHYLTRANSFERASE, MITOCHONDRIAL"/>
    <property type="match status" value="1"/>
</dbReference>
<dbReference type="EMBL" id="BONH01000004">
    <property type="protein sequence ID" value="GIF96338.1"/>
    <property type="molecule type" value="Genomic_DNA"/>
</dbReference>
<dbReference type="Proteomes" id="UP000659904">
    <property type="component" value="Unassembled WGS sequence"/>
</dbReference>
<evidence type="ECO:0000256" key="2">
    <source>
        <dbReference type="ARBA" id="ARBA00022679"/>
    </source>
</evidence>
<dbReference type="GO" id="GO:0032259">
    <property type="term" value="P:methylation"/>
    <property type="evidence" value="ECO:0007669"/>
    <property type="project" value="UniProtKB-KW"/>
</dbReference>
<dbReference type="Pfam" id="PF08241">
    <property type="entry name" value="Methyltransf_11"/>
    <property type="match status" value="1"/>
</dbReference>
<evidence type="ECO:0000313" key="5">
    <source>
        <dbReference type="EMBL" id="GIF96338.1"/>
    </source>
</evidence>
<dbReference type="CDD" id="cd02440">
    <property type="entry name" value="AdoMet_MTases"/>
    <property type="match status" value="1"/>
</dbReference>
<dbReference type="AlphaFoldDB" id="A0A8J3KC57"/>
<dbReference type="InterPro" id="IPR029063">
    <property type="entry name" value="SAM-dependent_MTases_sf"/>
</dbReference>
<accession>A0A8J3KC57</accession>
<evidence type="ECO:0000313" key="6">
    <source>
        <dbReference type="Proteomes" id="UP000659904"/>
    </source>
</evidence>
<keyword evidence="3" id="KW-0949">S-adenosyl-L-methionine</keyword>
<keyword evidence="1 5" id="KW-0489">Methyltransferase</keyword>
<dbReference type="GO" id="GO:0008757">
    <property type="term" value="F:S-adenosylmethionine-dependent methyltransferase activity"/>
    <property type="evidence" value="ECO:0007669"/>
    <property type="project" value="InterPro"/>
</dbReference>
<proteinExistence type="predicted"/>
<dbReference type="InterPro" id="IPR013216">
    <property type="entry name" value="Methyltransf_11"/>
</dbReference>
<dbReference type="Gene3D" id="3.40.50.150">
    <property type="entry name" value="Vaccinia Virus protein VP39"/>
    <property type="match status" value="1"/>
</dbReference>
<reference evidence="5 6" key="1">
    <citation type="submission" date="2021-01" db="EMBL/GenBank/DDBJ databases">
        <title>Whole genome shotgun sequence of Catellatospora citrea NBRC 14495.</title>
        <authorList>
            <person name="Komaki H."/>
            <person name="Tamura T."/>
        </authorList>
    </citation>
    <scope>NUCLEOTIDE SEQUENCE [LARGE SCALE GENOMIC DNA]</scope>
    <source>
        <strain evidence="5 6">NBRC 14495</strain>
    </source>
</reference>
<keyword evidence="6" id="KW-1185">Reference proteome</keyword>
<dbReference type="RefSeq" id="WP_203831702.1">
    <property type="nucleotide sequence ID" value="NZ_BONH01000004.1"/>
</dbReference>
<evidence type="ECO:0000256" key="1">
    <source>
        <dbReference type="ARBA" id="ARBA00022603"/>
    </source>
</evidence>